<dbReference type="Proteomes" id="UP000294028">
    <property type="component" value="Unassembled WGS sequence"/>
</dbReference>
<evidence type="ECO:0000313" key="1">
    <source>
        <dbReference type="EMBL" id="QIB75013.1"/>
    </source>
</evidence>
<evidence type="ECO:0000313" key="3">
    <source>
        <dbReference type="Proteomes" id="UP000294028"/>
    </source>
</evidence>
<dbReference type="RefSeq" id="WP_013440526.1">
    <property type="nucleotide sequence ID" value="NZ_CP048739.1"/>
</dbReference>
<evidence type="ECO:0000313" key="2">
    <source>
        <dbReference type="EMBL" id="RYJ14520.1"/>
    </source>
</evidence>
<reference evidence="2 3" key="1">
    <citation type="submission" date="2018-12" db="EMBL/GenBank/DDBJ databases">
        <title>Genome analysis provides insights into bioremediation potentialities of Halogeometricum borinquense strain N11.</title>
        <authorList>
            <person name="Najjari A."/>
            <person name="Youssef N."/>
            <person name="Fhoula I."/>
            <person name="Ben Dhia O."/>
            <person name="Mahjoubi M."/>
            <person name="Ouzari H.I."/>
            <person name="Cherif A."/>
        </authorList>
    </citation>
    <scope>NUCLEOTIDE SEQUENCE [LARGE SCALE GENOMIC DNA]</scope>
    <source>
        <strain evidence="2 3">N11</strain>
    </source>
</reference>
<dbReference type="GeneID" id="40927970"/>
<name>A0A482TA54_9EURY</name>
<dbReference type="AlphaFoldDB" id="A0A482TA54"/>
<protein>
    <submittedName>
        <fullName evidence="2">Uncharacterized protein</fullName>
    </submittedName>
</protein>
<gene>
    <name evidence="2" type="ORF">ELS19_11530</name>
    <name evidence="1" type="ORF">G3I44_12420</name>
</gene>
<organism evidence="2 3">
    <name type="scientific">Halogeometricum borinquense</name>
    <dbReference type="NCBI Taxonomy" id="60847"/>
    <lineage>
        <taxon>Archaea</taxon>
        <taxon>Methanobacteriati</taxon>
        <taxon>Methanobacteriota</taxon>
        <taxon>Stenosarchaea group</taxon>
        <taxon>Halobacteria</taxon>
        <taxon>Halobacteriales</taxon>
        <taxon>Haloferacaceae</taxon>
        <taxon>Halogeometricum</taxon>
    </lineage>
</organism>
<proteinExistence type="predicted"/>
<dbReference type="EMBL" id="CP048739">
    <property type="protein sequence ID" value="QIB75013.1"/>
    <property type="molecule type" value="Genomic_DNA"/>
</dbReference>
<evidence type="ECO:0000313" key="4">
    <source>
        <dbReference type="Proteomes" id="UP000465846"/>
    </source>
</evidence>
<dbReference type="EMBL" id="RZHH01000002">
    <property type="protein sequence ID" value="RYJ14520.1"/>
    <property type="molecule type" value="Genomic_DNA"/>
</dbReference>
<dbReference type="Proteomes" id="UP000465846">
    <property type="component" value="Chromosome"/>
</dbReference>
<sequence>MSDTLAYKDALKLVNTSDRFCVAVHTGDRVDYVTRNRYGQLTVETYVDAVGERRMIPLTEARFEDLVDRYTAFKESIAESPFSGYDEVQCDDDR</sequence>
<accession>A0A482TA54</accession>
<reference evidence="1 4" key="2">
    <citation type="submission" date="2020-02" db="EMBL/GenBank/DDBJ databases">
        <title>Whole genome sequence of Halogeometricum borinquense strain wsp4.</title>
        <authorList>
            <person name="Verma D.K."/>
            <person name="Gopal K."/>
            <person name="Prasad E.S."/>
        </authorList>
    </citation>
    <scope>NUCLEOTIDE SEQUENCE [LARGE SCALE GENOMIC DNA]</scope>
    <source>
        <strain evidence="1">Wsp4</strain>
        <strain evidence="4">wsp4</strain>
    </source>
</reference>